<name>A0ABS7TXI4_9BACT</name>
<keyword evidence="2" id="KW-1185">Reference proteome</keyword>
<dbReference type="EMBL" id="JAIRAU010000036">
    <property type="protein sequence ID" value="MBZ5712855.1"/>
    <property type="molecule type" value="Genomic_DNA"/>
</dbReference>
<evidence type="ECO:0000313" key="1">
    <source>
        <dbReference type="EMBL" id="MBZ5712855.1"/>
    </source>
</evidence>
<gene>
    <name evidence="1" type="ORF">K7C98_26750</name>
</gene>
<keyword evidence="1" id="KW-0560">Oxidoreductase</keyword>
<keyword evidence="1" id="KW-0503">Monooxygenase</keyword>
<reference evidence="1" key="1">
    <citation type="submission" date="2021-08" db="EMBL/GenBank/DDBJ databases">
        <authorList>
            <person name="Stevens D.C."/>
        </authorList>
    </citation>
    <scope>NUCLEOTIDE SEQUENCE</scope>
    <source>
        <strain evidence="1">DSM 53165</strain>
    </source>
</reference>
<proteinExistence type="predicted"/>
<protein>
    <submittedName>
        <fullName evidence="1">FAD-containing monooxygenase EthA</fullName>
    </submittedName>
</protein>
<organism evidence="1 2">
    <name type="scientific">Nannocystis pusilla</name>
    <dbReference type="NCBI Taxonomy" id="889268"/>
    <lineage>
        <taxon>Bacteria</taxon>
        <taxon>Pseudomonadati</taxon>
        <taxon>Myxococcota</taxon>
        <taxon>Polyangia</taxon>
        <taxon>Nannocystales</taxon>
        <taxon>Nannocystaceae</taxon>
        <taxon>Nannocystis</taxon>
    </lineage>
</organism>
<sequence>MAERPLLDFGAGYVLRSLAMLPKQGSRAPWRLRMNYPSDLVSLRLGSVTDRAMRFSSPPRASSLA</sequence>
<evidence type="ECO:0000313" key="2">
    <source>
        <dbReference type="Proteomes" id="UP001139031"/>
    </source>
</evidence>
<feature type="non-terminal residue" evidence="1">
    <location>
        <position position="1"/>
    </location>
</feature>
<comment type="caution">
    <text evidence="1">The sequence shown here is derived from an EMBL/GenBank/DDBJ whole genome shotgun (WGS) entry which is preliminary data.</text>
</comment>
<dbReference type="GO" id="GO:0004497">
    <property type="term" value="F:monooxygenase activity"/>
    <property type="evidence" value="ECO:0007669"/>
    <property type="project" value="UniProtKB-KW"/>
</dbReference>
<accession>A0ABS7TXI4</accession>
<dbReference type="Proteomes" id="UP001139031">
    <property type="component" value="Unassembled WGS sequence"/>
</dbReference>